<dbReference type="GeneID" id="25261189"/>
<dbReference type="EMBL" id="JMKJ01000612">
    <property type="protein sequence ID" value="KGG49954.1"/>
    <property type="molecule type" value="Genomic_DNA"/>
</dbReference>
<evidence type="ECO:0000313" key="6">
    <source>
        <dbReference type="EMBL" id="KGG49954.1"/>
    </source>
</evidence>
<dbReference type="Proteomes" id="UP000029725">
    <property type="component" value="Unassembled WGS sequence"/>
</dbReference>
<dbReference type="InterPro" id="IPR000222">
    <property type="entry name" value="PP2C_BS"/>
</dbReference>
<accession>A0A098VME6</accession>
<dbReference type="GO" id="GO:0004722">
    <property type="term" value="F:protein serine/threonine phosphatase activity"/>
    <property type="evidence" value="ECO:0007669"/>
    <property type="project" value="InterPro"/>
</dbReference>
<feature type="domain" description="PPM-type phosphatase" evidence="5">
    <location>
        <begin position="16"/>
        <end position="262"/>
    </location>
</feature>
<dbReference type="InterPro" id="IPR001932">
    <property type="entry name" value="PPM-type_phosphatase-like_dom"/>
</dbReference>
<dbReference type="CDD" id="cd00143">
    <property type="entry name" value="PP2Cc"/>
    <property type="match status" value="1"/>
</dbReference>
<gene>
    <name evidence="6" type="ORF">DI09_9p370</name>
</gene>
<evidence type="ECO:0000313" key="7">
    <source>
        <dbReference type="Proteomes" id="UP000029725"/>
    </source>
</evidence>
<dbReference type="OrthoDB" id="10264738at2759"/>
<dbReference type="Pfam" id="PF00481">
    <property type="entry name" value="PP2C"/>
    <property type="match status" value="1"/>
</dbReference>
<comment type="similarity">
    <text evidence="4">Belongs to the PP2C family.</text>
</comment>
<dbReference type="SMART" id="SM00332">
    <property type="entry name" value="PP2Cc"/>
    <property type="match status" value="1"/>
</dbReference>
<dbReference type="RefSeq" id="XP_013236381.1">
    <property type="nucleotide sequence ID" value="XM_013380927.1"/>
</dbReference>
<dbReference type="PROSITE" id="PS01032">
    <property type="entry name" value="PPM_1"/>
    <property type="match status" value="1"/>
</dbReference>
<dbReference type="Gene3D" id="3.60.40.10">
    <property type="entry name" value="PPM-type phosphatase domain"/>
    <property type="match status" value="1"/>
</dbReference>
<keyword evidence="2 4" id="KW-0378">Hydrolase</keyword>
<name>A0A098VME6_9MICR</name>
<dbReference type="VEuPathDB" id="MicrosporidiaDB:DI09_9p370"/>
<keyword evidence="1" id="KW-0479">Metal-binding</keyword>
<dbReference type="InterPro" id="IPR015655">
    <property type="entry name" value="PP2C"/>
</dbReference>
<evidence type="ECO:0000256" key="1">
    <source>
        <dbReference type="ARBA" id="ARBA00022723"/>
    </source>
</evidence>
<evidence type="ECO:0000259" key="5">
    <source>
        <dbReference type="PROSITE" id="PS51746"/>
    </source>
</evidence>
<reference evidence="6 7" key="1">
    <citation type="submission" date="2014-04" db="EMBL/GenBank/DDBJ databases">
        <title>A new species of microsporidia sheds light on the evolution of extreme parasitism.</title>
        <authorList>
            <person name="Haag K.L."/>
            <person name="James T.Y."/>
            <person name="Larsson R."/>
            <person name="Schaer T.M."/>
            <person name="Refardt D."/>
            <person name="Pombert J.-F."/>
            <person name="Ebert D."/>
        </authorList>
    </citation>
    <scope>NUCLEOTIDE SEQUENCE [LARGE SCALE GENOMIC DNA]</scope>
    <source>
        <strain evidence="6 7">UGP3</strain>
        <tissue evidence="6">Spores</tissue>
    </source>
</reference>
<dbReference type="GO" id="GO:0046872">
    <property type="term" value="F:metal ion binding"/>
    <property type="evidence" value="ECO:0007669"/>
    <property type="project" value="UniProtKB-KW"/>
</dbReference>
<organism evidence="6 7">
    <name type="scientific">Mitosporidium daphniae</name>
    <dbReference type="NCBI Taxonomy" id="1485682"/>
    <lineage>
        <taxon>Eukaryota</taxon>
        <taxon>Fungi</taxon>
        <taxon>Fungi incertae sedis</taxon>
        <taxon>Microsporidia</taxon>
        <taxon>Mitosporidium</taxon>
    </lineage>
</organism>
<proteinExistence type="inferred from homology"/>
<evidence type="ECO:0000256" key="2">
    <source>
        <dbReference type="ARBA" id="ARBA00022801"/>
    </source>
</evidence>
<keyword evidence="3 4" id="KW-0904">Protein phosphatase</keyword>
<sequence>MFSSNPVTTINNSIFSSSVCSESNKFYRRSMEDSHSLLLDFADILGSGYFAIFDGHAGKKAAKLASTMLGTLLDQPFKCDSHSPDQISSAISSIFVSFNEELCTSLLDDNSGCTALVAIFCPDQTNDDIGHIYVANLGDSLGILSTNHTYRLLSAPHNCSTESSLVHERGGFVYGSRVNGILAVTRAFGNIHLKPYLSASPSVFHESFSLSNPPHSLVLACDGEAVKVVMASSSSAEAVESLVKYAVDNNSTDNITCIVVSFNNYKAL</sequence>
<dbReference type="AlphaFoldDB" id="A0A098VME6"/>
<keyword evidence="7" id="KW-1185">Reference proteome</keyword>
<dbReference type="HOGENOM" id="CLU_013173_1_1_1"/>
<dbReference type="InterPro" id="IPR036457">
    <property type="entry name" value="PPM-type-like_dom_sf"/>
</dbReference>
<evidence type="ECO:0000256" key="4">
    <source>
        <dbReference type="RuleBase" id="RU003465"/>
    </source>
</evidence>
<dbReference type="PANTHER" id="PTHR13832">
    <property type="entry name" value="PROTEIN PHOSPHATASE 2C"/>
    <property type="match status" value="1"/>
</dbReference>
<dbReference type="PANTHER" id="PTHR13832:SF827">
    <property type="entry name" value="PROTEIN PHOSPHATASE 1L"/>
    <property type="match status" value="1"/>
</dbReference>
<dbReference type="SUPFAM" id="SSF81606">
    <property type="entry name" value="PP2C-like"/>
    <property type="match status" value="1"/>
</dbReference>
<comment type="caution">
    <text evidence="6">The sequence shown here is derived from an EMBL/GenBank/DDBJ whole genome shotgun (WGS) entry which is preliminary data.</text>
</comment>
<protein>
    <submittedName>
        <fullName evidence="6">Protein phosphatase 2C Ptc1</fullName>
    </submittedName>
</protein>
<dbReference type="PROSITE" id="PS51746">
    <property type="entry name" value="PPM_2"/>
    <property type="match status" value="1"/>
</dbReference>
<evidence type="ECO:0000256" key="3">
    <source>
        <dbReference type="ARBA" id="ARBA00022912"/>
    </source>
</evidence>